<reference evidence="3" key="1">
    <citation type="submission" date="2009-03" db="EMBL/GenBank/DDBJ databases">
        <title>Complete genome sequence of Edwardsiella ictaluri 93-146.</title>
        <authorList>
            <person name="Williams M.L."/>
            <person name="Gillaspy A.F."/>
            <person name="Dyer D.W."/>
            <person name="Thune R.L."/>
            <person name="Waldbieser G.C."/>
            <person name="Schuster S.C."/>
            <person name="Gipson J."/>
            <person name="Zaitshik J."/>
            <person name="Landry C."/>
            <person name="Lawrence M.L."/>
        </authorList>
    </citation>
    <scope>NUCLEOTIDE SEQUENCE [LARGE SCALE GENOMIC DNA]</scope>
    <source>
        <strain evidence="3">93-146</strain>
    </source>
</reference>
<dbReference type="HOGENOM" id="CLU_1765131_0_0_6"/>
<proteinExistence type="predicted"/>
<dbReference type="EMBL" id="CP001600">
    <property type="protein sequence ID" value="ACR69468.1"/>
    <property type="molecule type" value="Genomic_DNA"/>
</dbReference>
<gene>
    <name evidence="2" type="ordered locus">NT01EI_2297</name>
</gene>
<organism evidence="2 3">
    <name type="scientific">Edwardsiella ictaluri (strain 93-146)</name>
    <dbReference type="NCBI Taxonomy" id="634503"/>
    <lineage>
        <taxon>Bacteria</taxon>
        <taxon>Pseudomonadati</taxon>
        <taxon>Pseudomonadota</taxon>
        <taxon>Gammaproteobacteria</taxon>
        <taxon>Enterobacterales</taxon>
        <taxon>Hafniaceae</taxon>
        <taxon>Edwardsiella</taxon>
    </lineage>
</organism>
<dbReference type="Pfam" id="PF18491">
    <property type="entry name" value="SRA"/>
    <property type="match status" value="1"/>
</dbReference>
<feature type="domain" description="PvuRts1 I-like SET and RING associated" evidence="1">
    <location>
        <begin position="11"/>
        <end position="143"/>
    </location>
</feature>
<evidence type="ECO:0000259" key="1">
    <source>
        <dbReference type="Pfam" id="PF18491"/>
    </source>
</evidence>
<dbReference type="RefSeq" id="WP_015871588.1">
    <property type="nucleotide sequence ID" value="NC_012779.2"/>
</dbReference>
<protein>
    <recommendedName>
        <fullName evidence="1">PvuRts1 I-like SET and RING associated domain-containing protein</fullName>
    </recommendedName>
</protein>
<evidence type="ECO:0000313" key="3">
    <source>
        <dbReference type="Proteomes" id="UP000001485"/>
    </source>
</evidence>
<reference evidence="2 3" key="2">
    <citation type="journal article" date="2012" name="J. Bacteriol.">
        <title>Genome Sequence of Edwardsiella ictaluri 93-146, a Strain Associated with a Natural Channel Catfish Outbreak of Enteric Septicemia of Catfish.</title>
        <authorList>
            <person name="Williams M.L."/>
            <person name="Gillaspy A.F."/>
            <person name="Dyer D.W."/>
            <person name="Thune R.L."/>
            <person name="Waldbieser G.C."/>
            <person name="Schuster S.C."/>
            <person name="Gipson J."/>
            <person name="Zaitshik J."/>
            <person name="Landry C."/>
            <person name="Banes M.M."/>
            <person name="Lawrence M.L."/>
        </authorList>
    </citation>
    <scope>NUCLEOTIDE SEQUENCE [LARGE SCALE GENOMIC DNA]</scope>
    <source>
        <strain evidence="2 3">93-146</strain>
    </source>
</reference>
<dbReference type="InterPro" id="IPR040674">
    <property type="entry name" value="PvuRts1I-like_SRA"/>
</dbReference>
<dbReference type="Proteomes" id="UP000001485">
    <property type="component" value="Chromosome"/>
</dbReference>
<dbReference type="KEGG" id="eic:NT01EI_2297"/>
<dbReference type="GeneID" id="69539225"/>
<dbReference type="AlphaFoldDB" id="C5B896"/>
<accession>C5B896</accession>
<name>C5B896_EDWI9</name>
<sequence>MIKAITKRAISAGHIKVSDHLRFSLKADAVNCFGREIKSLQCGGTFTGRHDFWVWFPDTDNQEWSNEISKCGTKIYERKKGDAAEAKAYLKKQISDNKKHHVFLRSKVGNSTYYTYRGTFQLSIECSLAEKRAVWTRYDTQAETYAV</sequence>
<evidence type="ECO:0000313" key="2">
    <source>
        <dbReference type="EMBL" id="ACR69468.1"/>
    </source>
</evidence>